<protein>
    <recommendedName>
        <fullName evidence="4">Transmembrane protein</fullName>
    </recommendedName>
</protein>
<keyword evidence="1" id="KW-0472">Membrane</keyword>
<evidence type="ECO:0000313" key="3">
    <source>
        <dbReference type="Proteomes" id="UP000605253"/>
    </source>
</evidence>
<reference evidence="2" key="2">
    <citation type="submission" date="2020-09" db="EMBL/GenBank/DDBJ databases">
        <authorList>
            <person name="Sun Q."/>
            <person name="Zhou Y."/>
        </authorList>
    </citation>
    <scope>NUCLEOTIDE SEQUENCE</scope>
    <source>
        <strain evidence="2">CGMCC 1.12181</strain>
    </source>
</reference>
<evidence type="ECO:0000256" key="1">
    <source>
        <dbReference type="SAM" id="Phobius"/>
    </source>
</evidence>
<sequence>MSVIKPAVSYFFWVFLCGFVLGVVREVWMLQWLSQRNAELMEMPVILFVDWLSALYCVVRPSKKRRGSHFLLVGLLALILMLGFELTVVLGLRGLTFSAYVESRDVVSGGVYVLSLMLFMLMPWLVFAMNQRNQS</sequence>
<comment type="caution">
    <text evidence="2">The sequence shown here is derived from an EMBL/GenBank/DDBJ whole genome shotgun (WGS) entry which is preliminary data.</text>
</comment>
<keyword evidence="3" id="KW-1185">Reference proteome</keyword>
<keyword evidence="1" id="KW-0812">Transmembrane</keyword>
<organism evidence="2 3">
    <name type="scientific">Marinicella pacifica</name>
    <dbReference type="NCBI Taxonomy" id="1171543"/>
    <lineage>
        <taxon>Bacteria</taxon>
        <taxon>Pseudomonadati</taxon>
        <taxon>Pseudomonadota</taxon>
        <taxon>Gammaproteobacteria</taxon>
        <taxon>Lysobacterales</taxon>
        <taxon>Marinicellaceae</taxon>
        <taxon>Marinicella</taxon>
    </lineage>
</organism>
<feature type="transmembrane region" description="Helical" evidence="1">
    <location>
        <begin position="70"/>
        <end position="90"/>
    </location>
</feature>
<name>A0A917FQC7_9GAMM</name>
<reference evidence="2" key="1">
    <citation type="journal article" date="2014" name="Int. J. Syst. Evol. Microbiol.">
        <title>Complete genome sequence of Corynebacterium casei LMG S-19264T (=DSM 44701T), isolated from a smear-ripened cheese.</title>
        <authorList>
            <consortium name="US DOE Joint Genome Institute (JGI-PGF)"/>
            <person name="Walter F."/>
            <person name="Albersmeier A."/>
            <person name="Kalinowski J."/>
            <person name="Ruckert C."/>
        </authorList>
    </citation>
    <scope>NUCLEOTIDE SEQUENCE</scope>
    <source>
        <strain evidence="2">CGMCC 1.12181</strain>
    </source>
</reference>
<gene>
    <name evidence="2" type="ORF">GCM10011365_15030</name>
</gene>
<dbReference type="Proteomes" id="UP000605253">
    <property type="component" value="Unassembled WGS sequence"/>
</dbReference>
<accession>A0A917FQC7</accession>
<dbReference type="EMBL" id="BMEO01000005">
    <property type="protein sequence ID" value="GGF94713.1"/>
    <property type="molecule type" value="Genomic_DNA"/>
</dbReference>
<keyword evidence="1" id="KW-1133">Transmembrane helix</keyword>
<feature type="transmembrane region" description="Helical" evidence="1">
    <location>
        <begin position="7"/>
        <end position="28"/>
    </location>
</feature>
<evidence type="ECO:0008006" key="4">
    <source>
        <dbReference type="Google" id="ProtNLM"/>
    </source>
</evidence>
<dbReference type="AlphaFoldDB" id="A0A917FQC7"/>
<feature type="transmembrane region" description="Helical" evidence="1">
    <location>
        <begin position="40"/>
        <end position="58"/>
    </location>
</feature>
<feature type="transmembrane region" description="Helical" evidence="1">
    <location>
        <begin position="110"/>
        <end position="129"/>
    </location>
</feature>
<dbReference type="RefSeq" id="WP_188365098.1">
    <property type="nucleotide sequence ID" value="NZ_BAABJF010000002.1"/>
</dbReference>
<evidence type="ECO:0000313" key="2">
    <source>
        <dbReference type="EMBL" id="GGF94713.1"/>
    </source>
</evidence>
<proteinExistence type="predicted"/>